<evidence type="ECO:0000313" key="1">
    <source>
        <dbReference type="EMBL" id="MBA4621858.1"/>
    </source>
</evidence>
<dbReference type="AlphaFoldDB" id="A0A7C8YMA4"/>
<dbReference type="EMBL" id="GISG01035759">
    <property type="protein sequence ID" value="MBA4621858.1"/>
    <property type="molecule type" value="Transcribed_RNA"/>
</dbReference>
<proteinExistence type="predicted"/>
<accession>A0A7C8YMA4</accession>
<sequence length="99" mass="10769">MLLTISCTISFMPNLNVGLVKNEPPSSLNFDPLTSNIAISLVILLFNNIAFQKFHCTPNLKPHKPTASHSLAVVSLENGRNSQAMPTCVSSFSTAFYLT</sequence>
<reference evidence="1" key="1">
    <citation type="journal article" date="2013" name="J. Plant Res.">
        <title>Effect of fungi and light on seed germination of three Opuntia species from semiarid lands of central Mexico.</title>
        <authorList>
            <person name="Delgado-Sanchez P."/>
            <person name="Jimenez-Bremont J.F."/>
            <person name="Guerrero-Gonzalez Mde L."/>
            <person name="Flores J."/>
        </authorList>
    </citation>
    <scope>NUCLEOTIDE SEQUENCE</scope>
    <source>
        <tissue evidence="1">Cladode</tissue>
    </source>
</reference>
<protein>
    <submittedName>
        <fullName evidence="1">Uncharacterized protein</fullName>
    </submittedName>
</protein>
<reference evidence="1" key="2">
    <citation type="submission" date="2020-07" db="EMBL/GenBank/DDBJ databases">
        <authorList>
            <person name="Vera ALvarez R."/>
            <person name="Arias-Moreno D.M."/>
            <person name="Jimenez-Jacinto V."/>
            <person name="Jimenez-Bremont J.F."/>
            <person name="Swaminathan K."/>
            <person name="Moose S.P."/>
            <person name="Guerrero-Gonzalez M.L."/>
            <person name="Marino-Ramirez L."/>
            <person name="Landsman D."/>
            <person name="Rodriguez-Kessler M."/>
            <person name="Delgado-Sanchez P."/>
        </authorList>
    </citation>
    <scope>NUCLEOTIDE SEQUENCE</scope>
    <source>
        <tissue evidence="1">Cladode</tissue>
    </source>
</reference>
<organism evidence="1">
    <name type="scientific">Opuntia streptacantha</name>
    <name type="common">Prickly pear cactus</name>
    <name type="synonym">Opuntia cardona</name>
    <dbReference type="NCBI Taxonomy" id="393608"/>
    <lineage>
        <taxon>Eukaryota</taxon>
        <taxon>Viridiplantae</taxon>
        <taxon>Streptophyta</taxon>
        <taxon>Embryophyta</taxon>
        <taxon>Tracheophyta</taxon>
        <taxon>Spermatophyta</taxon>
        <taxon>Magnoliopsida</taxon>
        <taxon>eudicotyledons</taxon>
        <taxon>Gunneridae</taxon>
        <taxon>Pentapetalae</taxon>
        <taxon>Caryophyllales</taxon>
        <taxon>Cactineae</taxon>
        <taxon>Cactaceae</taxon>
        <taxon>Opuntioideae</taxon>
        <taxon>Opuntia</taxon>
    </lineage>
</organism>
<name>A0A7C8YMA4_OPUST</name>